<accession>A0A4R0I482</accession>
<reference evidence="1 2" key="1">
    <citation type="submission" date="2019-02" db="EMBL/GenBank/DDBJ databases">
        <title>Kribbella capetownensis sp. nov. and Kribbella speibonae sp. nov., isolated from soil.</title>
        <authorList>
            <person name="Curtis S.M."/>
            <person name="Norton I."/>
            <person name="Everest G.J."/>
            <person name="Meyers P.R."/>
        </authorList>
    </citation>
    <scope>NUCLEOTIDE SEQUENCE [LARGE SCALE GENOMIC DNA]</scope>
    <source>
        <strain evidence="1 2">DSM 27082</strain>
    </source>
</reference>
<evidence type="ECO:0000313" key="2">
    <source>
        <dbReference type="Proteomes" id="UP000292695"/>
    </source>
</evidence>
<keyword evidence="2" id="KW-1185">Reference proteome</keyword>
<protein>
    <recommendedName>
        <fullName evidence="3">RNA polymerase sigma factor 70 region 4 type 2 domain-containing protein</fullName>
    </recommendedName>
</protein>
<sequence length="174" mass="18472">MNSASDAGDTFVRIWSAHGDQLRWIAATILRDAAAAQTVVVDVITAYCARPPRPDGGLLPSRHELARLTYLHCLRAGAVSDRIDGRPQRDRFDSTVGSIVIVGLRVLAQHQRAVLALVQLGDHSCDDVADLLGLPTEVAAQLLASGLREAEPAPAPGREPGPGVVELLALVAHQ</sequence>
<evidence type="ECO:0000313" key="1">
    <source>
        <dbReference type="EMBL" id="TCC21284.1"/>
    </source>
</evidence>
<comment type="caution">
    <text evidence="1">The sequence shown here is derived from an EMBL/GenBank/DDBJ whole genome shotgun (WGS) entry which is preliminary data.</text>
</comment>
<gene>
    <name evidence="1" type="ORF">E0H50_36195</name>
</gene>
<dbReference type="AlphaFoldDB" id="A0A4R0I482"/>
<dbReference type="Proteomes" id="UP000292695">
    <property type="component" value="Unassembled WGS sequence"/>
</dbReference>
<name>A0A4R0I482_9ACTN</name>
<dbReference type="EMBL" id="SJKA01000020">
    <property type="protein sequence ID" value="TCC21284.1"/>
    <property type="molecule type" value="Genomic_DNA"/>
</dbReference>
<dbReference type="RefSeq" id="WP_131295530.1">
    <property type="nucleotide sequence ID" value="NZ_SJKA01000020.1"/>
</dbReference>
<organism evidence="1 2">
    <name type="scientific">Kribbella sindirgiensis</name>
    <dbReference type="NCBI Taxonomy" id="1124744"/>
    <lineage>
        <taxon>Bacteria</taxon>
        <taxon>Bacillati</taxon>
        <taxon>Actinomycetota</taxon>
        <taxon>Actinomycetes</taxon>
        <taxon>Propionibacteriales</taxon>
        <taxon>Kribbellaceae</taxon>
        <taxon>Kribbella</taxon>
    </lineage>
</organism>
<proteinExistence type="predicted"/>
<evidence type="ECO:0008006" key="3">
    <source>
        <dbReference type="Google" id="ProtNLM"/>
    </source>
</evidence>
<dbReference type="OrthoDB" id="9850798at2"/>